<protein>
    <submittedName>
        <fullName evidence="1">Winged helix DNA-binding protein</fullName>
    </submittedName>
</protein>
<organism evidence="1 2">
    <name type="scientific">Kineococcus rhizosphaerae</name>
    <dbReference type="NCBI Taxonomy" id="559628"/>
    <lineage>
        <taxon>Bacteria</taxon>
        <taxon>Bacillati</taxon>
        <taxon>Actinomycetota</taxon>
        <taxon>Actinomycetes</taxon>
        <taxon>Kineosporiales</taxon>
        <taxon>Kineosporiaceae</taxon>
        <taxon>Kineococcus</taxon>
    </lineage>
</organism>
<keyword evidence="2" id="KW-1185">Reference proteome</keyword>
<evidence type="ECO:0000313" key="1">
    <source>
        <dbReference type="EMBL" id="PRY13517.1"/>
    </source>
</evidence>
<reference evidence="1 2" key="1">
    <citation type="submission" date="2018-03" db="EMBL/GenBank/DDBJ databases">
        <title>Genomic Encyclopedia of Archaeal and Bacterial Type Strains, Phase II (KMG-II): from individual species to whole genera.</title>
        <authorList>
            <person name="Goeker M."/>
        </authorList>
    </citation>
    <scope>NUCLEOTIDE SEQUENCE [LARGE SCALE GENOMIC DNA]</scope>
    <source>
        <strain evidence="1 2">DSM 19711</strain>
    </source>
</reference>
<dbReference type="Proteomes" id="UP000238083">
    <property type="component" value="Unassembled WGS sequence"/>
</dbReference>
<dbReference type="EMBL" id="PVZF01000008">
    <property type="protein sequence ID" value="PRY13517.1"/>
    <property type="molecule type" value="Genomic_DNA"/>
</dbReference>
<name>A0A2T0R1S0_9ACTN</name>
<dbReference type="InterPro" id="IPR009351">
    <property type="entry name" value="AlkZ-like"/>
</dbReference>
<proteinExistence type="predicted"/>
<gene>
    <name evidence="1" type="ORF">CLV37_108187</name>
</gene>
<comment type="caution">
    <text evidence="1">The sequence shown here is derived from an EMBL/GenBank/DDBJ whole genome shotgun (WGS) entry which is preliminary data.</text>
</comment>
<accession>A0A2T0R1S0</accession>
<sequence length="383" mass="41253">MSDDERRARLAVRHALASGVASPEEATRAVTVLHATEPATVHLSCWARVPGLAVADVERALYADRTLVKQLAMRRTLFVVPRDLLPAVLPSASARVAATERAAVVKDVVTAGLAVDGNAWLDAGRAQVIDLLGRHPAGLPAQAVREAVPAIDVKVSVRPGSQWSASRVLTHLGLTGDVVRGANSGHWRVSRPAWTLTRDWIDPPVPWSAADGYREVVRRWLWSFGPGTEDDLVWWLGATKGVVRTALAGLGAVAVRLDDGSTGWLLPEDEEVVADPGPWVALLPVLDPTVMGWKERGFHLGPHRERLFDRNGNAGTTVWVDGRVVGCWVQDAAGVVHLRLLERVGARARRALSAEAERLTAWLGGVKVGTVYSSPAMKDPVVC</sequence>
<evidence type="ECO:0000313" key="2">
    <source>
        <dbReference type="Proteomes" id="UP000238083"/>
    </source>
</evidence>
<dbReference type="PANTHER" id="PTHR38479:SF2">
    <property type="entry name" value="WINGED HELIX DNA-BINDING DOMAIN-CONTAINING PROTEIN"/>
    <property type="match status" value="1"/>
</dbReference>
<dbReference type="GO" id="GO:0003677">
    <property type="term" value="F:DNA binding"/>
    <property type="evidence" value="ECO:0007669"/>
    <property type="project" value="UniProtKB-KW"/>
</dbReference>
<keyword evidence="1" id="KW-0238">DNA-binding</keyword>
<dbReference type="AlphaFoldDB" id="A0A2T0R1S0"/>
<dbReference type="Pfam" id="PF06224">
    <property type="entry name" value="AlkZ-like"/>
    <property type="match status" value="1"/>
</dbReference>
<dbReference type="PANTHER" id="PTHR38479">
    <property type="entry name" value="LMO0824 PROTEIN"/>
    <property type="match status" value="1"/>
</dbReference>